<comment type="caution">
    <text evidence="2">The sequence shown here is derived from an EMBL/GenBank/DDBJ whole genome shotgun (WGS) entry which is preliminary data.</text>
</comment>
<sequence length="121" mass="12876">MILKSVRPAFVVMLAGILVAAAPLAASAESLAGKVGDQRYAAQFGQTKGPCQQAYKDYVAASGHSAYAQTHRAETEAFFCGRSYNAPTQKAAEERALADCNSVFTKYKVKTAGRCTVYASK</sequence>
<dbReference type="AlphaFoldDB" id="A0A8J6PG38"/>
<organism evidence="2 3">
    <name type="scientific">Oryzicola mucosus</name>
    <dbReference type="NCBI Taxonomy" id="2767425"/>
    <lineage>
        <taxon>Bacteria</taxon>
        <taxon>Pseudomonadati</taxon>
        <taxon>Pseudomonadota</taxon>
        <taxon>Alphaproteobacteria</taxon>
        <taxon>Hyphomicrobiales</taxon>
        <taxon>Phyllobacteriaceae</taxon>
        <taxon>Oryzicola</taxon>
    </lineage>
</organism>
<feature type="chain" id="PRO_5035225087" evidence="1">
    <location>
        <begin position="29"/>
        <end position="121"/>
    </location>
</feature>
<name>A0A8J6PG38_9HYPH</name>
<evidence type="ECO:0000256" key="1">
    <source>
        <dbReference type="SAM" id="SignalP"/>
    </source>
</evidence>
<proteinExistence type="predicted"/>
<dbReference type="RefSeq" id="WP_188164037.1">
    <property type="nucleotide sequence ID" value="NZ_JACVVX010000002.1"/>
</dbReference>
<feature type="signal peptide" evidence="1">
    <location>
        <begin position="1"/>
        <end position="28"/>
    </location>
</feature>
<evidence type="ECO:0000313" key="2">
    <source>
        <dbReference type="EMBL" id="MBD0414604.1"/>
    </source>
</evidence>
<dbReference type="Proteomes" id="UP000643405">
    <property type="component" value="Unassembled WGS sequence"/>
</dbReference>
<protein>
    <submittedName>
        <fullName evidence="2">Uncharacterized protein</fullName>
    </submittedName>
</protein>
<dbReference type="EMBL" id="JACVVX010000002">
    <property type="protein sequence ID" value="MBD0414604.1"/>
    <property type="molecule type" value="Genomic_DNA"/>
</dbReference>
<keyword evidence="3" id="KW-1185">Reference proteome</keyword>
<keyword evidence="1" id="KW-0732">Signal</keyword>
<evidence type="ECO:0000313" key="3">
    <source>
        <dbReference type="Proteomes" id="UP000643405"/>
    </source>
</evidence>
<reference evidence="2" key="1">
    <citation type="submission" date="2020-09" db="EMBL/GenBank/DDBJ databases">
        <title>Genome seq and assembly of Tianweitania sp.</title>
        <authorList>
            <person name="Chhetri G."/>
        </authorList>
    </citation>
    <scope>NUCLEOTIDE SEQUENCE</scope>
    <source>
        <strain evidence="2">Rool2</strain>
    </source>
</reference>
<accession>A0A8J6PG38</accession>
<gene>
    <name evidence="2" type="ORF">ICI42_08055</name>
</gene>